<reference evidence="2" key="1">
    <citation type="journal article" date="2016" name="Mol. Ecol. Resour.">
        <title>Evaluation of the impact of RNA preservation methods of spiders for de novo transcriptome assembly.</title>
        <authorList>
            <person name="Kono N."/>
            <person name="Nakamura H."/>
            <person name="Ito Y."/>
            <person name="Tomita M."/>
            <person name="Arakawa K."/>
        </authorList>
    </citation>
    <scope>NUCLEOTIDE SEQUENCE</scope>
    <source>
        <tissue evidence="2">Whole body</tissue>
    </source>
</reference>
<name>A0A2L2Y4S1_PARTP</name>
<feature type="signal peptide" evidence="1">
    <location>
        <begin position="1"/>
        <end position="17"/>
    </location>
</feature>
<accession>A0A2L2Y4S1</accession>
<proteinExistence type="evidence at transcript level"/>
<sequence length="236" mass="26453">MWKSILILCISFSGCLAILETCSADRCQKLAPPVAPENPDHLFPSVERLEAVCPAIRVAFDCILEEFSKCADQDLEELATSDNETLVAASGIILGTKNLMDDLCDSTTQIHKAYARNIGCIRDTMMAPMTMPLCAFEAKGLYGTYKFGEEEDEREHHCIVAAHVFACISGDVLEQCGEEARATLVELLKRTKVLKYGVCTPQSILDLKTKYIEFLALESERRIIFEKVFDMKKRRK</sequence>
<evidence type="ECO:0000313" key="2">
    <source>
        <dbReference type="EMBL" id="LAA03154.1"/>
    </source>
</evidence>
<evidence type="ECO:0000256" key="1">
    <source>
        <dbReference type="SAM" id="SignalP"/>
    </source>
</evidence>
<dbReference type="AlphaFoldDB" id="A0A2L2Y4S1"/>
<dbReference type="EMBL" id="IAAA01005736">
    <property type="protein sequence ID" value="LAA03154.1"/>
    <property type="molecule type" value="mRNA"/>
</dbReference>
<keyword evidence="1" id="KW-0732">Signal</keyword>
<organism evidence="2">
    <name type="scientific">Parasteatoda tepidariorum</name>
    <name type="common">Common house spider</name>
    <name type="synonym">Achaearanea tepidariorum</name>
    <dbReference type="NCBI Taxonomy" id="114398"/>
    <lineage>
        <taxon>Eukaryota</taxon>
        <taxon>Metazoa</taxon>
        <taxon>Ecdysozoa</taxon>
        <taxon>Arthropoda</taxon>
        <taxon>Chelicerata</taxon>
        <taxon>Arachnida</taxon>
        <taxon>Araneae</taxon>
        <taxon>Araneomorphae</taxon>
        <taxon>Entelegynae</taxon>
        <taxon>Araneoidea</taxon>
        <taxon>Theridiidae</taxon>
        <taxon>Parasteatoda</taxon>
    </lineage>
</organism>
<protein>
    <recommendedName>
        <fullName evidence="3">Secreted protein</fullName>
    </recommendedName>
</protein>
<dbReference type="PROSITE" id="PS51257">
    <property type="entry name" value="PROKAR_LIPOPROTEIN"/>
    <property type="match status" value="1"/>
</dbReference>
<evidence type="ECO:0008006" key="3">
    <source>
        <dbReference type="Google" id="ProtNLM"/>
    </source>
</evidence>
<dbReference type="OrthoDB" id="6431619at2759"/>
<feature type="chain" id="PRO_5014623597" description="Secreted protein" evidence="1">
    <location>
        <begin position="18"/>
        <end position="236"/>
    </location>
</feature>